<feature type="compositionally biased region" description="Polar residues" evidence="3">
    <location>
        <begin position="128"/>
        <end position="137"/>
    </location>
</feature>
<evidence type="ECO:0000256" key="1">
    <source>
        <dbReference type="ARBA" id="ARBA00022741"/>
    </source>
</evidence>
<evidence type="ECO:0000313" key="6">
    <source>
        <dbReference type="Proteomes" id="UP001159428"/>
    </source>
</evidence>
<feature type="compositionally biased region" description="Acidic residues" evidence="3">
    <location>
        <begin position="866"/>
        <end position="879"/>
    </location>
</feature>
<dbReference type="InterPro" id="IPR032675">
    <property type="entry name" value="LRR_dom_sf"/>
</dbReference>
<reference evidence="5 6" key="1">
    <citation type="submission" date="2022-05" db="EMBL/GenBank/DDBJ databases">
        <authorList>
            <consortium name="Genoscope - CEA"/>
            <person name="William W."/>
        </authorList>
    </citation>
    <scope>NUCLEOTIDE SEQUENCE [LARGE SCALE GENOMIC DNA]</scope>
</reference>
<dbReference type="SUPFAM" id="SSF52540">
    <property type="entry name" value="P-loop containing nucleoside triphosphate hydrolases"/>
    <property type="match status" value="1"/>
</dbReference>
<feature type="compositionally biased region" description="Low complexity" evidence="3">
    <location>
        <begin position="880"/>
        <end position="903"/>
    </location>
</feature>
<protein>
    <recommendedName>
        <fullName evidence="4">NACHT domain-containing protein</fullName>
    </recommendedName>
</protein>
<dbReference type="AlphaFoldDB" id="A0AAU9VP10"/>
<dbReference type="InterPro" id="IPR007111">
    <property type="entry name" value="NACHT_NTPase"/>
</dbReference>
<keyword evidence="6" id="KW-1185">Reference proteome</keyword>
<organism evidence="5 6">
    <name type="scientific">Pocillopora meandrina</name>
    <dbReference type="NCBI Taxonomy" id="46732"/>
    <lineage>
        <taxon>Eukaryota</taxon>
        <taxon>Metazoa</taxon>
        <taxon>Cnidaria</taxon>
        <taxon>Anthozoa</taxon>
        <taxon>Hexacorallia</taxon>
        <taxon>Scleractinia</taxon>
        <taxon>Astrocoeniina</taxon>
        <taxon>Pocilloporidae</taxon>
        <taxon>Pocillopora</taxon>
    </lineage>
</organism>
<dbReference type="Pfam" id="PF05729">
    <property type="entry name" value="NACHT"/>
    <property type="match status" value="1"/>
</dbReference>
<dbReference type="Pfam" id="PF20706">
    <property type="entry name" value="GT4-conflict"/>
    <property type="match status" value="1"/>
</dbReference>
<sequence length="968" mass="107547">MLKEFFCEGDVVLMPSRTEGFGLIGLEALSAGLPLLVSKNSGFGEALSKVPFGASCIVDSEDSKVWAEAIKEVWRKERMIRLMEARVLRTSYGEKYSWSTQCKALVIKMISIVNDSSFHQERKRNREPSVSSNTQATKKMKSSHSQDTHLSDLREPTNVIERIRQLYKICEDRLLPVPWCEEFSFKLNEIFTRLRIVGKDKTRGEMKNEIFNMTAVFKPHEECEKPRTVFIEGDPGMGKTTYCQKLAYDWATTQENWDESFPIIVLLLLLRCHDIKSDIWEAIKEQLLPDEMDEVSKANFHKFIRENQSKVLLVLDGLDEADQSKQELFVRLAQSKQLSNCLVLFTSRHESGKEVRCLCDTLWEIAGFAKKDAERFIRKYFGKGKHLAEKLLTEIQSSSDLRKLISNPLNTALLCILCEDFREDFPTSKAKLYIEITQCVLRRYQRKRGSLNPCESEDLIQVYEEDLLCLGKLALTSLLKGEPYIEGSAVTGGNTRALTKLGFLSLQAGGSRRKPCLRYGFLHKSFQEFFAGFYLASKVVAGDTDLDIDVTDARFLRELRHVFLFMGGIIVSKSEESAIHLLRAITKHANSLSLVTSCGGFKEVKRRVESACSFIRECAEYKESLQPMLLREFGSHFETVPSSLKKSRYLNLILENLSGNTSLTNLNLSNFVISDSGAESLSKSLSDNSAISNLNLSLNGIGHDGAKFLSLGLRANTTLTILNLRGNNIGDSGAALLAGAISGNRTLTNLNLGFNEIFDSGATSLSEVLLDNSALTDLNLSVNNIGNTGADSLSEALKQNTTLTNLDLGDNRINDSGVVALIEALSVNMSLTLNLSGITFNSHVPLHAQSRLSFTRYQENDGCADRDDEDEIFDDDSDSGSDIYSSRNESGSGESLSSGDTSSINDEVPNSEDERFINDADDEVSGEDSGSDASQSCDSSSGSDTCSNDYASSSNNNSYSDDEEDEVY</sequence>
<dbReference type="PANTHER" id="PTHR46844">
    <property type="entry name" value="SLR5058 PROTEIN"/>
    <property type="match status" value="1"/>
</dbReference>
<name>A0AAU9VP10_9CNID</name>
<dbReference type="SUPFAM" id="SSF53756">
    <property type="entry name" value="UDP-Glycosyltransferase/glycogen phosphorylase"/>
    <property type="match status" value="1"/>
</dbReference>
<feature type="region of interest" description="Disordered" evidence="3">
    <location>
        <begin position="860"/>
        <end position="968"/>
    </location>
</feature>
<keyword evidence="2" id="KW-0067">ATP-binding</keyword>
<dbReference type="SMART" id="SM00368">
    <property type="entry name" value="LRR_RI"/>
    <property type="match status" value="6"/>
</dbReference>
<dbReference type="PROSITE" id="PS50837">
    <property type="entry name" value="NACHT"/>
    <property type="match status" value="1"/>
</dbReference>
<evidence type="ECO:0000256" key="3">
    <source>
        <dbReference type="SAM" id="MobiDB-lite"/>
    </source>
</evidence>
<proteinExistence type="predicted"/>
<feature type="compositionally biased region" description="Low complexity" evidence="3">
    <location>
        <begin position="931"/>
        <end position="959"/>
    </location>
</feature>
<keyword evidence="1" id="KW-0547">Nucleotide-binding</keyword>
<evidence type="ECO:0000313" key="5">
    <source>
        <dbReference type="EMBL" id="CAH3031939.1"/>
    </source>
</evidence>
<evidence type="ECO:0000259" key="4">
    <source>
        <dbReference type="PROSITE" id="PS50837"/>
    </source>
</evidence>
<dbReference type="Proteomes" id="UP001159428">
    <property type="component" value="Unassembled WGS sequence"/>
</dbReference>
<evidence type="ECO:0000256" key="2">
    <source>
        <dbReference type="ARBA" id="ARBA00022840"/>
    </source>
</evidence>
<dbReference type="InterPro" id="IPR001611">
    <property type="entry name" value="Leu-rich_rpt"/>
</dbReference>
<dbReference type="PANTHER" id="PTHR46844:SF1">
    <property type="entry name" value="SLR5058 PROTEIN"/>
    <property type="match status" value="1"/>
</dbReference>
<dbReference type="Gene3D" id="3.40.50.300">
    <property type="entry name" value="P-loop containing nucleotide triphosphate hydrolases"/>
    <property type="match status" value="1"/>
</dbReference>
<feature type="domain" description="NACHT" evidence="4">
    <location>
        <begin position="227"/>
        <end position="348"/>
    </location>
</feature>
<dbReference type="SUPFAM" id="SSF52047">
    <property type="entry name" value="RNI-like"/>
    <property type="match status" value="1"/>
</dbReference>
<comment type="caution">
    <text evidence="5">The sequence shown here is derived from an EMBL/GenBank/DDBJ whole genome shotgun (WGS) entry which is preliminary data.</text>
</comment>
<dbReference type="Pfam" id="PF13516">
    <property type="entry name" value="LRR_6"/>
    <property type="match status" value="5"/>
</dbReference>
<gene>
    <name evidence="5" type="ORF">PMEA_00000777</name>
</gene>
<feature type="region of interest" description="Disordered" evidence="3">
    <location>
        <begin position="118"/>
        <end position="151"/>
    </location>
</feature>
<accession>A0AAU9VP10</accession>
<dbReference type="Gene3D" id="3.40.50.2000">
    <property type="entry name" value="Glycogen Phosphorylase B"/>
    <property type="match status" value="1"/>
</dbReference>
<dbReference type="EMBL" id="CALNXJ010000001">
    <property type="protein sequence ID" value="CAH3031939.1"/>
    <property type="molecule type" value="Genomic_DNA"/>
</dbReference>
<dbReference type="Gene3D" id="3.80.10.10">
    <property type="entry name" value="Ribonuclease Inhibitor"/>
    <property type="match status" value="2"/>
</dbReference>
<dbReference type="GO" id="GO:0005524">
    <property type="term" value="F:ATP binding"/>
    <property type="evidence" value="ECO:0007669"/>
    <property type="project" value="UniProtKB-KW"/>
</dbReference>
<dbReference type="InterPro" id="IPR027417">
    <property type="entry name" value="P-loop_NTPase"/>
</dbReference>
<feature type="compositionally biased region" description="Acidic residues" evidence="3">
    <location>
        <begin position="919"/>
        <end position="930"/>
    </location>
</feature>
<feature type="compositionally biased region" description="Basic and acidic residues" evidence="3">
    <location>
        <begin position="118"/>
        <end position="127"/>
    </location>
</feature>